<feature type="disulfide bond" evidence="18">
    <location>
        <begin position="1999"/>
        <end position="2016"/>
    </location>
</feature>
<dbReference type="Gene3D" id="2.10.70.10">
    <property type="entry name" value="Complement Module, domain 1"/>
    <property type="match status" value="6"/>
</dbReference>
<dbReference type="Pfam" id="PF00084">
    <property type="entry name" value="Sushi"/>
    <property type="match status" value="3"/>
</dbReference>
<feature type="disulfide bond" evidence="20">
    <location>
        <begin position="508"/>
        <end position="551"/>
    </location>
</feature>
<feature type="disulfide bond" evidence="18">
    <location>
        <begin position="2402"/>
        <end position="2411"/>
    </location>
</feature>
<feature type="disulfide bond" evidence="18">
    <location>
        <begin position="2172"/>
        <end position="2181"/>
    </location>
</feature>
<dbReference type="CDD" id="cd00037">
    <property type="entry name" value="CLECT"/>
    <property type="match status" value="1"/>
</dbReference>
<dbReference type="Pfam" id="PF00431">
    <property type="entry name" value="CUB"/>
    <property type="match status" value="3"/>
</dbReference>
<dbReference type="PROSITE" id="PS01209">
    <property type="entry name" value="LDLRA_1"/>
    <property type="match status" value="1"/>
</dbReference>
<feature type="domain" description="Sushi" evidence="27">
    <location>
        <begin position="629"/>
        <end position="688"/>
    </location>
</feature>
<keyword evidence="14" id="KW-0472">Membrane</keyword>
<dbReference type="GO" id="GO:0005509">
    <property type="term" value="F:calcium ion binding"/>
    <property type="evidence" value="ECO:0007669"/>
    <property type="project" value="InterPro"/>
</dbReference>
<organism evidence="28 29">
    <name type="scientific">Armadillidium nasatum</name>
    <dbReference type="NCBI Taxonomy" id="96803"/>
    <lineage>
        <taxon>Eukaryota</taxon>
        <taxon>Metazoa</taxon>
        <taxon>Ecdysozoa</taxon>
        <taxon>Arthropoda</taxon>
        <taxon>Crustacea</taxon>
        <taxon>Multicrustacea</taxon>
        <taxon>Malacostraca</taxon>
        <taxon>Eumalacostraca</taxon>
        <taxon>Peracarida</taxon>
        <taxon>Isopoda</taxon>
        <taxon>Oniscidea</taxon>
        <taxon>Crinocheta</taxon>
        <taxon>Armadillidiidae</taxon>
        <taxon>Armadillidium</taxon>
    </lineage>
</organism>
<keyword evidence="7" id="KW-0812">Transmembrane</keyword>
<dbReference type="GO" id="GO:0030154">
    <property type="term" value="P:cell differentiation"/>
    <property type="evidence" value="ECO:0007669"/>
    <property type="project" value="UniProtKB-KW"/>
</dbReference>
<evidence type="ECO:0000259" key="24">
    <source>
        <dbReference type="PROSITE" id="PS50026"/>
    </source>
</evidence>
<dbReference type="PROSITE" id="PS00022">
    <property type="entry name" value="EGF_1"/>
    <property type="match status" value="13"/>
</dbReference>
<dbReference type="FunFam" id="2.10.25.10:FF:000045">
    <property type="entry name" value="Slit guidance ligand 2"/>
    <property type="match status" value="1"/>
</dbReference>
<feature type="disulfide bond" evidence="18">
    <location>
        <begin position="2018"/>
        <end position="2027"/>
    </location>
</feature>
<comment type="subcellular location">
    <subcellularLocation>
        <location evidence="1">Membrane</location>
        <topology evidence="1">Single-pass type I membrane protein</topology>
    </subcellularLocation>
    <subcellularLocation>
        <location evidence="2">Secreted</location>
    </subcellularLocation>
</comment>
<dbReference type="InterPro" id="IPR051830">
    <property type="entry name" value="NOTCH_homolog"/>
</dbReference>
<dbReference type="CDD" id="cd00054">
    <property type="entry name" value="EGF_CA"/>
    <property type="match status" value="10"/>
</dbReference>
<feature type="domain" description="EGF-like" evidence="24">
    <location>
        <begin position="2109"/>
        <end position="2144"/>
    </location>
</feature>
<dbReference type="Gene3D" id="2.10.50.10">
    <property type="entry name" value="Tumor Necrosis Factor Receptor, subunit A, domain 2"/>
    <property type="match status" value="2"/>
</dbReference>
<evidence type="ECO:0000256" key="6">
    <source>
        <dbReference type="ARBA" id="ARBA00022659"/>
    </source>
</evidence>
<feature type="domain" description="EGF-like" evidence="24">
    <location>
        <begin position="2071"/>
        <end position="2107"/>
    </location>
</feature>
<feature type="chain" id="PRO_5024310470" evidence="21">
    <location>
        <begin position="21"/>
        <end position="2826"/>
    </location>
</feature>
<dbReference type="FunFam" id="2.10.25.10:FF:000146">
    <property type="entry name" value="Putative neurogenic locus notch"/>
    <property type="match status" value="1"/>
</dbReference>
<dbReference type="Pfam" id="PF12661">
    <property type="entry name" value="hEGF"/>
    <property type="match status" value="1"/>
</dbReference>
<dbReference type="FunFam" id="2.60.120.290:FF:000048">
    <property type="entry name" value="Uncharacterized protein, isoform A"/>
    <property type="match status" value="1"/>
</dbReference>
<feature type="domain" description="Sushi" evidence="27">
    <location>
        <begin position="2684"/>
        <end position="2754"/>
    </location>
</feature>
<dbReference type="SMART" id="SM00042">
    <property type="entry name" value="CUB"/>
    <property type="match status" value="3"/>
</dbReference>
<dbReference type="SUPFAM" id="SSF57424">
    <property type="entry name" value="LDL receptor-like module"/>
    <property type="match status" value="1"/>
</dbReference>
<evidence type="ECO:0000259" key="22">
    <source>
        <dbReference type="PROSITE" id="PS01180"/>
    </source>
</evidence>
<accession>A0A5N5SXB2</accession>
<evidence type="ECO:0000259" key="26">
    <source>
        <dbReference type="PROSITE" id="PS50825"/>
    </source>
</evidence>
<dbReference type="PROSITE" id="PS50825">
    <property type="entry name" value="HYR"/>
    <property type="match status" value="3"/>
</dbReference>
<dbReference type="GO" id="GO:0016020">
    <property type="term" value="C:membrane"/>
    <property type="evidence" value="ECO:0007669"/>
    <property type="project" value="UniProtKB-SubCell"/>
</dbReference>
<feature type="domain" description="EGF-like" evidence="24">
    <location>
        <begin position="2338"/>
        <end position="2374"/>
    </location>
</feature>
<dbReference type="CDD" id="cd00041">
    <property type="entry name" value="CUB"/>
    <property type="match status" value="3"/>
</dbReference>
<dbReference type="InterPro" id="IPR002172">
    <property type="entry name" value="LDrepeatLR_classA_rpt"/>
</dbReference>
<evidence type="ECO:0000256" key="20">
    <source>
        <dbReference type="PROSITE-ProRule" id="PRU00302"/>
    </source>
</evidence>
<dbReference type="InterPro" id="IPR000152">
    <property type="entry name" value="EGF-type_Asp/Asn_hydroxyl_site"/>
</dbReference>
<feature type="domain" description="HYR" evidence="26">
    <location>
        <begin position="1441"/>
        <end position="1524"/>
    </location>
</feature>
<dbReference type="PROSITE" id="PS01187">
    <property type="entry name" value="EGF_CA"/>
    <property type="match status" value="6"/>
</dbReference>
<dbReference type="InterPro" id="IPR016187">
    <property type="entry name" value="CTDL_fold"/>
</dbReference>
<dbReference type="SUPFAM" id="SSF57535">
    <property type="entry name" value="Complement control module/SCR domain"/>
    <property type="match status" value="5"/>
</dbReference>
<dbReference type="Pfam" id="PF07699">
    <property type="entry name" value="Ephrin_rec_like"/>
    <property type="match status" value="3"/>
</dbReference>
<dbReference type="PROSITE" id="PS00010">
    <property type="entry name" value="ASX_HYDROXYL"/>
    <property type="match status" value="10"/>
</dbReference>
<feature type="signal peptide" evidence="21">
    <location>
        <begin position="1"/>
        <end position="20"/>
    </location>
</feature>
<dbReference type="InterPro" id="IPR023415">
    <property type="entry name" value="LDLR_class-A_CS"/>
</dbReference>
<dbReference type="SUPFAM" id="SSF49854">
    <property type="entry name" value="Spermadhesin, CUB domain"/>
    <property type="match status" value="3"/>
</dbReference>
<dbReference type="PROSITE" id="PS50022">
    <property type="entry name" value="FA58C_3"/>
    <property type="match status" value="2"/>
</dbReference>
<feature type="domain" description="CUB" evidence="22">
    <location>
        <begin position="281"/>
        <end position="393"/>
    </location>
</feature>
<dbReference type="InterPro" id="IPR009030">
    <property type="entry name" value="Growth_fac_rcpt_cys_sf"/>
</dbReference>
<keyword evidence="4" id="KW-0964">Secreted</keyword>
<keyword evidence="9" id="KW-0677">Repeat</keyword>
<dbReference type="PROSITE" id="PS50923">
    <property type="entry name" value="SUSHI"/>
    <property type="match status" value="6"/>
</dbReference>
<comment type="caution">
    <text evidence="28">The sequence shown here is derived from an EMBL/GenBank/DDBJ whole genome shotgun (WGS) entry which is preliminary data.</text>
</comment>
<feature type="disulfide bond" evidence="18">
    <location>
        <begin position="2326"/>
        <end position="2335"/>
    </location>
</feature>
<dbReference type="FunFam" id="2.10.25.10:FF:000053">
    <property type="entry name" value="Slit guidance ligand 2"/>
    <property type="match status" value="1"/>
</dbReference>
<dbReference type="PROSITE" id="PS01186">
    <property type="entry name" value="EGF_2"/>
    <property type="match status" value="12"/>
</dbReference>
<evidence type="ECO:0000256" key="14">
    <source>
        <dbReference type="ARBA" id="ARBA00023136"/>
    </source>
</evidence>
<feature type="disulfide bond" evidence="18">
    <location>
        <begin position="2210"/>
        <end position="2219"/>
    </location>
</feature>
<dbReference type="InterPro" id="IPR013032">
    <property type="entry name" value="EGF-like_CS"/>
</dbReference>
<dbReference type="Gene3D" id="2.60.120.200">
    <property type="match status" value="1"/>
</dbReference>
<feature type="domain" description="Sushi" evidence="27">
    <location>
        <begin position="568"/>
        <end position="628"/>
    </location>
</feature>
<dbReference type="SMART" id="SM00192">
    <property type="entry name" value="LDLa"/>
    <property type="match status" value="1"/>
</dbReference>
<keyword evidence="15 18" id="KW-1015">Disulfide bond</keyword>
<feature type="domain" description="EGF-like" evidence="24">
    <location>
        <begin position="1914"/>
        <end position="1950"/>
    </location>
</feature>
<feature type="disulfide bond" evidence="19">
    <location>
        <begin position="144"/>
        <end position="159"/>
    </location>
</feature>
<evidence type="ECO:0000256" key="15">
    <source>
        <dbReference type="ARBA" id="ARBA00023157"/>
    </source>
</evidence>
<dbReference type="Pfam" id="PF00008">
    <property type="entry name" value="EGF"/>
    <property type="match status" value="8"/>
</dbReference>
<evidence type="ECO:0000256" key="10">
    <source>
        <dbReference type="ARBA" id="ARBA00022782"/>
    </source>
</evidence>
<dbReference type="InterPro" id="IPR000421">
    <property type="entry name" value="FA58C"/>
</dbReference>
<keyword evidence="10" id="KW-0221">Differentiation</keyword>
<dbReference type="InterPro" id="IPR008979">
    <property type="entry name" value="Galactose-bd-like_sf"/>
</dbReference>
<evidence type="ECO:0000256" key="2">
    <source>
        <dbReference type="ARBA" id="ARBA00004613"/>
    </source>
</evidence>
<dbReference type="PROSITE" id="PS50041">
    <property type="entry name" value="C_TYPE_LECTIN_2"/>
    <property type="match status" value="1"/>
</dbReference>
<keyword evidence="6 20" id="KW-0768">Sushi</keyword>
<dbReference type="EMBL" id="SEYY01019119">
    <property type="protein sequence ID" value="KAB7498637.1"/>
    <property type="molecule type" value="Genomic_DNA"/>
</dbReference>
<keyword evidence="29" id="KW-1185">Reference proteome</keyword>
<evidence type="ECO:0000256" key="7">
    <source>
        <dbReference type="ARBA" id="ARBA00022692"/>
    </source>
</evidence>
<comment type="caution">
    <text evidence="18">Lacks conserved residue(s) required for the propagation of feature annotation.</text>
</comment>
<evidence type="ECO:0000256" key="17">
    <source>
        <dbReference type="PROSITE-ProRule" id="PRU00059"/>
    </source>
</evidence>
<dbReference type="PROSITE" id="PS50026">
    <property type="entry name" value="EGF_3"/>
    <property type="match status" value="14"/>
</dbReference>
<dbReference type="Gene3D" id="2.60.120.290">
    <property type="entry name" value="Spermadhesin, CUB domain"/>
    <property type="match status" value="3"/>
</dbReference>
<dbReference type="GO" id="GO:0007219">
    <property type="term" value="P:Notch signaling pathway"/>
    <property type="evidence" value="ECO:0007669"/>
    <property type="project" value="UniProtKB-KW"/>
</dbReference>
<evidence type="ECO:0000256" key="8">
    <source>
        <dbReference type="ARBA" id="ARBA00022729"/>
    </source>
</evidence>
<feature type="domain" description="HYR" evidence="26">
    <location>
        <begin position="2601"/>
        <end position="2683"/>
    </location>
</feature>
<dbReference type="SUPFAM" id="SSF49899">
    <property type="entry name" value="Concanavalin A-like lectins/glucanases"/>
    <property type="match status" value="1"/>
</dbReference>
<dbReference type="InterPro" id="IPR016186">
    <property type="entry name" value="C-type_lectin-like/link_sf"/>
</dbReference>
<evidence type="ECO:0000256" key="5">
    <source>
        <dbReference type="ARBA" id="ARBA00022536"/>
    </source>
</evidence>
<feature type="disulfide bond" evidence="18">
    <location>
        <begin position="2134"/>
        <end position="2143"/>
    </location>
</feature>
<feature type="disulfide bond" evidence="20">
    <location>
        <begin position="631"/>
        <end position="674"/>
    </location>
</feature>
<dbReference type="InterPro" id="IPR000742">
    <property type="entry name" value="EGF"/>
</dbReference>
<evidence type="ECO:0000256" key="13">
    <source>
        <dbReference type="ARBA" id="ARBA00022989"/>
    </source>
</evidence>
<keyword evidence="13" id="KW-1133">Transmembrane helix</keyword>
<feature type="disulfide bond" evidence="19">
    <location>
        <begin position="125"/>
        <end position="137"/>
    </location>
</feature>
<evidence type="ECO:0000256" key="3">
    <source>
        <dbReference type="ARBA" id="ARBA00022473"/>
    </source>
</evidence>
<keyword evidence="8 21" id="KW-0732">Signal</keyword>
<dbReference type="PROSITE" id="PS01180">
    <property type="entry name" value="CUB"/>
    <property type="match status" value="3"/>
</dbReference>
<dbReference type="Gene3D" id="2.60.120.260">
    <property type="entry name" value="Galactose-binding domain-like"/>
    <property type="match status" value="2"/>
</dbReference>
<dbReference type="FunFam" id="2.10.25.10:FF:000472">
    <property type="entry name" value="Uncharacterized protein, isoform A"/>
    <property type="match status" value="2"/>
</dbReference>
<feature type="disulfide bond" evidence="18">
    <location>
        <begin position="2113"/>
        <end position="2123"/>
    </location>
</feature>
<dbReference type="FunFam" id="2.10.25.10:FF:000434">
    <property type="entry name" value="Predicted protein"/>
    <property type="match status" value="1"/>
</dbReference>
<evidence type="ECO:0000256" key="16">
    <source>
        <dbReference type="ARBA" id="ARBA00023180"/>
    </source>
</evidence>
<evidence type="ECO:0000256" key="19">
    <source>
        <dbReference type="PROSITE-ProRule" id="PRU00124"/>
    </source>
</evidence>
<dbReference type="InterPro" id="IPR000859">
    <property type="entry name" value="CUB_dom"/>
</dbReference>
<dbReference type="PROSITE" id="PS50068">
    <property type="entry name" value="LDLRA_2"/>
    <property type="match status" value="1"/>
</dbReference>
<feature type="disulfide bond" evidence="18">
    <location>
        <begin position="2364"/>
        <end position="2373"/>
    </location>
</feature>
<feature type="disulfide bond" evidence="18">
    <location>
        <begin position="2059"/>
        <end position="2068"/>
    </location>
</feature>
<dbReference type="InterPro" id="IPR036055">
    <property type="entry name" value="LDL_receptor-like_sf"/>
</dbReference>
<dbReference type="CDD" id="cd00112">
    <property type="entry name" value="LDLa"/>
    <property type="match status" value="1"/>
</dbReference>
<feature type="domain" description="HYR" evidence="26">
    <location>
        <begin position="1355"/>
        <end position="1440"/>
    </location>
</feature>
<feature type="disulfide bond" evidence="18">
    <location>
        <begin position="1940"/>
        <end position="1949"/>
    </location>
</feature>
<feature type="domain" description="EGF-like" evidence="24">
    <location>
        <begin position="2030"/>
        <end position="2069"/>
    </location>
</feature>
<feature type="disulfide bond" evidence="17">
    <location>
        <begin position="394"/>
        <end position="421"/>
    </location>
</feature>
<evidence type="ECO:0000256" key="18">
    <source>
        <dbReference type="PROSITE-ProRule" id="PRU00076"/>
    </source>
</evidence>
<feature type="disulfide bond" evidence="18">
    <location>
        <begin position="2231"/>
        <end position="2248"/>
    </location>
</feature>
<feature type="disulfide bond" evidence="18">
    <location>
        <begin position="1978"/>
        <end position="1987"/>
    </location>
</feature>
<dbReference type="Pfam" id="PF13385">
    <property type="entry name" value="Laminin_G_3"/>
    <property type="match status" value="1"/>
</dbReference>
<dbReference type="Pfam" id="PF00754">
    <property type="entry name" value="F5_F8_type_C"/>
    <property type="match status" value="2"/>
</dbReference>
<proteinExistence type="predicted"/>
<keyword evidence="3" id="KW-0217">Developmental protein</keyword>
<feature type="domain" description="EGF-like" evidence="24">
    <location>
        <begin position="2146"/>
        <end position="2182"/>
    </location>
</feature>
<dbReference type="InterPro" id="IPR035914">
    <property type="entry name" value="Sperma_CUB_dom_sf"/>
</dbReference>
<dbReference type="PRINTS" id="PR00010">
    <property type="entry name" value="EGFBLOOD"/>
</dbReference>
<dbReference type="GO" id="GO:0007399">
    <property type="term" value="P:nervous system development"/>
    <property type="evidence" value="ECO:0007669"/>
    <property type="project" value="UniProtKB-ARBA"/>
</dbReference>
<dbReference type="InterPro" id="IPR001881">
    <property type="entry name" value="EGF-like_Ca-bd_dom"/>
</dbReference>
<dbReference type="InterPro" id="IPR035976">
    <property type="entry name" value="Sushi/SCR/CCP_sf"/>
</dbReference>
<dbReference type="CDD" id="cd00033">
    <property type="entry name" value="CCP"/>
    <property type="match status" value="4"/>
</dbReference>
<dbReference type="SMART" id="SM01411">
    <property type="entry name" value="Ephrin_rec_like"/>
    <property type="match status" value="3"/>
</dbReference>
<evidence type="ECO:0000259" key="27">
    <source>
        <dbReference type="PROSITE" id="PS50923"/>
    </source>
</evidence>
<dbReference type="GO" id="GO:0005576">
    <property type="term" value="C:extracellular region"/>
    <property type="evidence" value="ECO:0007669"/>
    <property type="project" value="UniProtKB-SubCell"/>
</dbReference>
<dbReference type="InterPro" id="IPR018097">
    <property type="entry name" value="EGF_Ca-bd_CS"/>
</dbReference>
<feature type="domain" description="EGF-like" evidence="24">
    <location>
        <begin position="2222"/>
        <end position="2260"/>
    </location>
</feature>
<feature type="domain" description="EGF-like" evidence="24">
    <location>
        <begin position="2262"/>
        <end position="2298"/>
    </location>
</feature>
<feature type="domain" description="CUB" evidence="22">
    <location>
        <begin position="163"/>
        <end position="277"/>
    </location>
</feature>
<keyword evidence="5 18" id="KW-0245">EGF-like domain</keyword>
<evidence type="ECO:0000256" key="9">
    <source>
        <dbReference type="ARBA" id="ARBA00022737"/>
    </source>
</evidence>
<dbReference type="Pfam" id="PF00057">
    <property type="entry name" value="Ldl_recept_a"/>
    <property type="match status" value="1"/>
</dbReference>
<feature type="domain" description="C-type lectin" evidence="25">
    <location>
        <begin position="20"/>
        <end position="121"/>
    </location>
</feature>
<dbReference type="Gene3D" id="2.10.25.10">
    <property type="entry name" value="Laminin"/>
    <property type="match status" value="15"/>
</dbReference>
<evidence type="ECO:0000256" key="1">
    <source>
        <dbReference type="ARBA" id="ARBA00004479"/>
    </source>
</evidence>
<evidence type="ECO:0000256" key="12">
    <source>
        <dbReference type="ARBA" id="ARBA00022976"/>
    </source>
</evidence>
<feature type="domain" description="EGF-like" evidence="24">
    <location>
        <begin position="1952"/>
        <end position="1988"/>
    </location>
</feature>
<reference evidence="28 29" key="1">
    <citation type="journal article" date="2019" name="PLoS Biol.">
        <title>Sex chromosomes control vertical transmission of feminizing Wolbachia symbionts in an isopod.</title>
        <authorList>
            <person name="Becking T."/>
            <person name="Chebbi M.A."/>
            <person name="Giraud I."/>
            <person name="Moumen B."/>
            <person name="Laverre T."/>
            <person name="Caubet Y."/>
            <person name="Peccoud J."/>
            <person name="Gilbert C."/>
            <person name="Cordaux R."/>
        </authorList>
    </citation>
    <scope>NUCLEOTIDE SEQUENCE [LARGE SCALE GENOMIC DNA]</scope>
    <source>
        <strain evidence="28">ANa2</strain>
        <tissue evidence="28">Whole body excluding digestive tract and cuticle</tissue>
    </source>
</reference>
<feature type="domain" description="EGF-like" evidence="24">
    <location>
        <begin position="2300"/>
        <end position="2336"/>
    </location>
</feature>
<feature type="disulfide bond" evidence="20">
    <location>
        <begin position="971"/>
        <end position="998"/>
    </location>
</feature>
<dbReference type="InterPro" id="IPR013320">
    <property type="entry name" value="ConA-like_dom_sf"/>
</dbReference>
<name>A0A5N5SXB2_9CRUS</name>
<feature type="domain" description="EGF-like" evidence="24">
    <location>
        <begin position="682"/>
        <end position="720"/>
    </location>
</feature>
<dbReference type="OrthoDB" id="430340at2759"/>
<dbReference type="Proteomes" id="UP000326759">
    <property type="component" value="Unassembled WGS sequence"/>
</dbReference>
<feature type="disulfide bond" evidence="18">
    <location>
        <begin position="2097"/>
        <end position="2106"/>
    </location>
</feature>
<dbReference type="FunFam" id="2.10.25.10:FF:000004">
    <property type="entry name" value="Neurogenic locus notch 1"/>
    <property type="match status" value="1"/>
</dbReference>
<feature type="domain" description="EGF-like" evidence="24">
    <location>
        <begin position="2376"/>
        <end position="2412"/>
    </location>
</feature>
<evidence type="ECO:0000259" key="23">
    <source>
        <dbReference type="PROSITE" id="PS50022"/>
    </source>
</evidence>
<feature type="domain" description="F5/8 type C" evidence="23">
    <location>
        <begin position="1188"/>
        <end position="1335"/>
    </location>
</feature>
<dbReference type="SMART" id="SM00181">
    <property type="entry name" value="EGF"/>
    <property type="match status" value="15"/>
</dbReference>
<protein>
    <submittedName>
        <fullName evidence="28">Fibropellin-1</fullName>
    </submittedName>
</protein>
<keyword evidence="16" id="KW-0325">Glycoprotein</keyword>
<dbReference type="FunFam" id="2.10.50.10:FF:000018">
    <property type="entry name" value="Sushi, von Willebrand factor type A, EGF and pentraxin domain-containing 1"/>
    <property type="match status" value="1"/>
</dbReference>
<dbReference type="InterPro" id="IPR000436">
    <property type="entry name" value="Sushi_SCR_CCP_dom"/>
</dbReference>
<feature type="domain" description="Sushi" evidence="27">
    <location>
        <begin position="506"/>
        <end position="567"/>
    </location>
</feature>
<sequence length="2826" mass="309029">MGSFINFMFIYPLMLLGKYGSDLVEVETFTESNTTDSIASRYIGGGSPSENAFWLGLRTLNDLTTNALESAAGDHLSLYSGFWAQGQPRVKAGRCVKTHTTNIQQGWELDTCETLLPFMCRTNACPKGSKLCSNGNCINEAFFCDGDNDCGDMSDEMDCPQRCRFYMSSSTDSLESPNYPQKYNSSTNCKWTLEAPFGHNIILQFNDFETEKGFDTVQILTGGRTETSAMPLVTLSGKLDSSLNGHIYESASNFMIVKFQSDASVERKGFRASWKTEDSSCGGTLLAASQPKELMSQNFPGPIPGGLECLYIIKTQPGRVITLDILDIDLEKDSDFLLIRDGADPTSKELAVLSGKKEDNPRYVMSTGSNLYLYLRTSLGQSKMGFHIRYYSGCSITIEGDSGTIYSPAYGVTNYPNNQECDYLVRKPGGGRLSIKFSDFKVESKDRLLVYDGEDPSRALRLHPGIGFTSADPPTITLTAESGSMLVKFKTDPLRADKGWRATFSADCPTLTIGRGVLRSSIDTSFGSVVNFTCPIGQEFATNKYSIVTECMLGGEWSINYIPDCQVVYCGPVPQIDNGFSITATNVTYLGGATYQCYAGFAFSSGAAKETISCTSSGRWERFPECQASQCPSLPESPHSQIEVLNGGGRNYGTVVRFTCEPGYYRTGFPVIHCMSNGSWSDIDECGTSQCDAASTVCSNTPGAFFCKCKKGYEPNLDCRPMGDLGVSDGGIPDDAIVVSSTAKGYDKADIRLNSQHGWCGALPQANANWVTVDLKVPTVIHGFRTQPVRRADGALAFASSIRLEYTDDLTDVFRKYSDSNATEIEFRIASPASLFGINLPTPVEARYIRLVVADYEIAPCLMFELMGCSRQACIDKDECKDNNGGCDQRCSNTAGSFSCSCAPGYDLFTQNGTAGFNIEESETGQRDGDTYRLNKTCVPRMCPTLTSPDHGTLMDSRKMFHYGDVVSFHCDFGYVMQGPEILACMNTGEWNGTVPVCSPATCAPIQSHIEQGMSIIPSDSDLVPFMENVTISCTKEGKPLRETATSSFRQCVFDLLPVGGDYWLAGTRPECPRVDCGIPVETPGATYSFSGDTKYDSVFYFGCEDTFRLAGQSSKNDNLVRCMADGKWDFGSLRCEGPVCSDPGYPPSGIQMATSYEQGSEVSFDCVRQGYIPIISKPIKCIREPECNIIKPLGLLSGKIPDSAINATSERTNYEARNIRINSATGWCGRSGEPITFVTVDLGFTHRIKAILVKGVITNDVVGRPTEIRLFYKERPEDKFLVYFPNFNLTAREPGNYGELAMITLPTTIQARYVLLSIISFDKNPCLKFELMGCEDEAPEKRLLGYDTGFPVCVDNSPPQFVNCPNTPIVVLKGPNGILPVNFTIPYAYDNSGMLARMEVRPAGFQPPITIFEDLSVEYLAFDFDGNVAICQVNVTVLDDTPPTLTCPNSYVISLNENVPNYSANFNSTLSSIFVEDDSNDVSIRFIPDMATIPVGGYQNVTVVATDASGNTAACHFQVGVQASVCTDWSLETPAHGSLSCLPERGNGMECTASCDSGYRFTDNMPSKLFRCTPSENWLPSPVVPDCVSKDTQEASYDVLASVFYRANGAVQSSCLDEYVRSLSTSYVDLNDQLSKRCSNAVSVPIEVKYEDTLASLEENNIVKIEYILRIKPTVIQHNLYELCSTTLSLIYDLGVPSASGVIKSLLDVGSPSNNCPPMRALNSSSSTGFTCGNGEILNESSGIVPRCLHCPSGTFAKRGATECISCERGYYQDEKRQASCKQCPSGTYTLHEGSKALSDCIPVCGFGTYSPTGMVPCLNCPRNFYSGEPPKSGFRECQECPPDTFTFKEASQSQEYCRQMCAPGTYSATGLEPCFKCPVNYYQSQEGMHSCRQCLDDRYTINEGAVSESECQRVQCSANVCKNGGLCLARQHQIQCYCAAGFTGKFCELDIDDCESTPCYNGGKCIDQPQGYNCVCPEGYSGLNCQDEEGDCTPNACPERAMCKDNPGVGNFECLCRSGYTGHSCNITVNPCEEHGNPCQNGGHCMPLEQGRFQCECSPGWEGSLCEINIDDCDEMPCLVGSNCTDLVNDFECNCPKGFSGKRCHIKVDLCMNDPCKNGICIDHFFDYQCVCHPGWDGELCDININECESNPCQNGGQCLDSVNDFECICDTGYTGKFCQHTINYCASDPCQNGGTCSNELEGFVCECRPGFVGLQCDVPTDECSSNPCDFLGTVQCQDLDSMFKCECHPGYEGELCQNQINDCRSSPCLNDGRCIDEINDFKCVCPPGWTGKTCEIDIGGCDSDPCLNNAECINLFEDYFCVCPSGTDGKRCQVAPDRCVGHPCMNGAKCQDFGSGLNCSCSEDFVGVGCQYEFDACEEGLCQNGAKCIDNGPGYTCECAPGYTGKHCEEDIADCHSSSCPPVLATEKKVLVQATHTGVAIEFGDYKQFVTYRANIPINDGQWHHLALVWDGSAGTLTLTTDAVVVAHIEGFGQTFMLPNGWITLGAVDGMFTSYNDIRGFYGKIARVNAWDRALDFRIEIPKMVRSCMNSPVLFNGLLLRWTGYDEVTGNVERISPSSCGEYVCPPGYVGDCTKLKVDKTPPRFDYCPGDNWVTAPNGSVVVEWDEPQATDNIGLKRMDEKSGYMPGQAFTLGTYKVAYVAYDDADNSATCAFDIHVVEELCPTPADPMGGFQRCAEWGPGGRFKVCRIQCKEGMKFSVNVPDFYTCGAEGFWRPTASPGEPLIYPSCAPATPAQRVFKLKMQFPTSVICNAAGENVLKERIRLALNKLNRDWKICTKTNEVTGSCHDLGCWCRLRQEEQDC</sequence>
<dbReference type="FunFam" id="2.10.25.10:FF:000123">
    <property type="entry name" value="Crumbs homolog 1 (Drosophila)"/>
    <property type="match status" value="1"/>
</dbReference>
<feature type="domain" description="CUB" evidence="22">
    <location>
        <begin position="394"/>
        <end position="507"/>
    </location>
</feature>
<dbReference type="InterPro" id="IPR001304">
    <property type="entry name" value="C-type_lectin-like"/>
</dbReference>
<feature type="domain" description="F5/8 type C" evidence="23">
    <location>
        <begin position="719"/>
        <end position="869"/>
    </location>
</feature>
<dbReference type="SUPFAM" id="SSF57196">
    <property type="entry name" value="EGF/Laminin"/>
    <property type="match status" value="8"/>
</dbReference>
<dbReference type="Pfam" id="PF02494">
    <property type="entry name" value="HYR"/>
    <property type="match status" value="2"/>
</dbReference>
<dbReference type="InterPro" id="IPR003410">
    <property type="entry name" value="HYR_dom"/>
</dbReference>
<dbReference type="Pfam" id="PF14670">
    <property type="entry name" value="FXa_inhibition"/>
    <property type="match status" value="1"/>
</dbReference>
<dbReference type="PANTHER" id="PTHR24033">
    <property type="entry name" value="EGF-LIKE DOMAIN-CONTAINING PROTEIN"/>
    <property type="match status" value="1"/>
</dbReference>
<feature type="domain" description="EGF-like" evidence="24">
    <location>
        <begin position="1990"/>
        <end position="2028"/>
    </location>
</feature>
<feature type="domain" description="Sushi" evidence="27">
    <location>
        <begin position="941"/>
        <end position="1000"/>
    </location>
</feature>
<dbReference type="InterPro" id="IPR011641">
    <property type="entry name" value="Tyr-kin_ephrin_A/B_rcpt-like"/>
</dbReference>
<evidence type="ECO:0000313" key="28">
    <source>
        <dbReference type="EMBL" id="KAB7498637.1"/>
    </source>
</evidence>
<feature type="domain" description="Sushi" evidence="27">
    <location>
        <begin position="1075"/>
        <end position="1138"/>
    </location>
</feature>
<feature type="disulfide bond" evidence="19">
    <location>
        <begin position="132"/>
        <end position="150"/>
    </location>
</feature>
<dbReference type="SMART" id="SM00231">
    <property type="entry name" value="FA58C"/>
    <property type="match status" value="2"/>
</dbReference>
<dbReference type="SUPFAM" id="SSF49785">
    <property type="entry name" value="Galactose-binding domain-like"/>
    <property type="match status" value="2"/>
</dbReference>
<dbReference type="FunFam" id="2.10.70.10:FF:000014">
    <property type="entry name" value="Membrane cofactor protein"/>
    <property type="match status" value="1"/>
</dbReference>
<dbReference type="PANTHER" id="PTHR24033:SF151">
    <property type="entry name" value="NOTCH 2"/>
    <property type="match status" value="1"/>
</dbReference>
<evidence type="ECO:0000259" key="25">
    <source>
        <dbReference type="PROSITE" id="PS50041"/>
    </source>
</evidence>
<gene>
    <name evidence="28" type="primary">EGF1_1</name>
    <name evidence="28" type="ORF">Anas_04782</name>
</gene>
<dbReference type="SMART" id="SM00032">
    <property type="entry name" value="CCP"/>
    <property type="match status" value="8"/>
</dbReference>
<evidence type="ECO:0000256" key="21">
    <source>
        <dbReference type="SAM" id="SignalP"/>
    </source>
</evidence>
<feature type="disulfide bond" evidence="18">
    <location>
        <begin position="2250"/>
        <end position="2259"/>
    </location>
</feature>
<feature type="domain" description="EGF-like" evidence="24">
    <location>
        <begin position="2184"/>
        <end position="2220"/>
    </location>
</feature>
<evidence type="ECO:0000313" key="29">
    <source>
        <dbReference type="Proteomes" id="UP000326759"/>
    </source>
</evidence>
<keyword evidence="12" id="KW-0914">Notch signaling pathway</keyword>
<keyword evidence="11" id="KW-0832">Ubl conjugation</keyword>
<feature type="disulfide bond" evidence="18">
    <location>
        <begin position="2288"/>
        <end position="2297"/>
    </location>
</feature>
<evidence type="ECO:0000256" key="4">
    <source>
        <dbReference type="ARBA" id="ARBA00022525"/>
    </source>
</evidence>
<dbReference type="SUPFAM" id="SSF57184">
    <property type="entry name" value="Growth factor receptor domain"/>
    <property type="match status" value="3"/>
</dbReference>
<dbReference type="FunFam" id="2.10.25.10:FF:000368">
    <property type="entry name" value="Delta-like 3 (Drosophila), isoform CRA_b"/>
    <property type="match status" value="1"/>
</dbReference>
<dbReference type="Gene3D" id="3.10.100.10">
    <property type="entry name" value="Mannose-Binding Protein A, subunit A"/>
    <property type="match status" value="1"/>
</dbReference>
<dbReference type="SMART" id="SM00179">
    <property type="entry name" value="EGF_CA"/>
    <property type="match status" value="15"/>
</dbReference>
<evidence type="ECO:0000256" key="11">
    <source>
        <dbReference type="ARBA" id="ARBA00022843"/>
    </source>
</evidence>
<dbReference type="SUPFAM" id="SSF56436">
    <property type="entry name" value="C-type lectin-like"/>
    <property type="match status" value="1"/>
</dbReference>